<feature type="transmembrane region" description="Helical" evidence="19">
    <location>
        <begin position="37"/>
        <end position="60"/>
    </location>
</feature>
<name>A0A3E1NF60_9BACT</name>
<keyword evidence="21" id="KW-1185">Reference proteome</keyword>
<feature type="transmembrane region" description="Helical" evidence="19">
    <location>
        <begin position="110"/>
        <end position="136"/>
    </location>
</feature>
<dbReference type="AlphaFoldDB" id="A0A3E1NF60"/>
<dbReference type="PANTHER" id="PTHR34148">
    <property type="entry name" value="ADENOSYLCOBINAMIDE-GDP RIBAZOLETRANSFERASE"/>
    <property type="match status" value="1"/>
</dbReference>
<sequence>MKKQLDIFFTALMFFTRIPVPRNIGHGSDMLQKSARYFPLVGWVVGSINAIVWLGASYVFPPTISLLLMMVAGILTTGAFHEDGFADVCDAFGGGWTKEKILLIMKDSRLGTYGVTGLLSILAVKFAALITLAGMLPKFSFPLLLIAAHAGSRLSAVSIMQQYTYVTDADQSKSKPLADRRLHAHELVIALVTGLLPLALLPLKMLVAVVPVIIARMWLGRYFNKWIGGYTGDCLGATQQVAEVVFYLSCILVWKYI</sequence>
<evidence type="ECO:0000256" key="18">
    <source>
        <dbReference type="ARBA" id="ARBA00049504"/>
    </source>
</evidence>
<evidence type="ECO:0000256" key="9">
    <source>
        <dbReference type="ARBA" id="ARBA00022679"/>
    </source>
</evidence>
<dbReference type="EC" id="2.7.8.26" evidence="5 19"/>
<comment type="cofactor">
    <cofactor evidence="1 19">
        <name>Mg(2+)</name>
        <dbReference type="ChEBI" id="CHEBI:18420"/>
    </cofactor>
</comment>
<dbReference type="Proteomes" id="UP000261284">
    <property type="component" value="Unassembled WGS sequence"/>
</dbReference>
<evidence type="ECO:0000256" key="1">
    <source>
        <dbReference type="ARBA" id="ARBA00001946"/>
    </source>
</evidence>
<dbReference type="NCBIfam" id="NF001277">
    <property type="entry name" value="PRK00235.1-3"/>
    <property type="match status" value="1"/>
</dbReference>
<dbReference type="NCBIfam" id="TIGR00317">
    <property type="entry name" value="cobS"/>
    <property type="match status" value="1"/>
</dbReference>
<evidence type="ECO:0000256" key="11">
    <source>
        <dbReference type="ARBA" id="ARBA00022842"/>
    </source>
</evidence>
<dbReference type="GO" id="GO:0009236">
    <property type="term" value="P:cobalamin biosynthetic process"/>
    <property type="evidence" value="ECO:0007669"/>
    <property type="project" value="UniProtKB-UniRule"/>
</dbReference>
<evidence type="ECO:0000256" key="13">
    <source>
        <dbReference type="ARBA" id="ARBA00023136"/>
    </source>
</evidence>
<comment type="pathway">
    <text evidence="3 19">Cofactor biosynthesis; adenosylcobalamin biosynthesis; adenosylcobalamin from cob(II)yrinate a,c-diamide: step 7/7.</text>
</comment>
<keyword evidence="10 19" id="KW-0812">Transmembrane</keyword>
<evidence type="ECO:0000256" key="7">
    <source>
        <dbReference type="ARBA" id="ARBA00022475"/>
    </source>
</evidence>
<comment type="subcellular location">
    <subcellularLocation>
        <location evidence="2 19">Cell membrane</location>
        <topology evidence="2 19">Multi-pass membrane protein</topology>
    </subcellularLocation>
</comment>
<evidence type="ECO:0000256" key="10">
    <source>
        <dbReference type="ARBA" id="ARBA00022692"/>
    </source>
</evidence>
<dbReference type="RefSeq" id="WP_116848820.1">
    <property type="nucleotide sequence ID" value="NZ_QTJU01000008.1"/>
</dbReference>
<keyword evidence="8 19" id="KW-0169">Cobalamin biosynthesis</keyword>
<dbReference type="UniPathway" id="UPA00148">
    <property type="reaction ID" value="UER00238"/>
</dbReference>
<evidence type="ECO:0000256" key="19">
    <source>
        <dbReference type="HAMAP-Rule" id="MF_00719"/>
    </source>
</evidence>
<evidence type="ECO:0000256" key="2">
    <source>
        <dbReference type="ARBA" id="ARBA00004651"/>
    </source>
</evidence>
<evidence type="ECO:0000256" key="14">
    <source>
        <dbReference type="ARBA" id="ARBA00025228"/>
    </source>
</evidence>
<dbReference type="PANTHER" id="PTHR34148:SF1">
    <property type="entry name" value="ADENOSYLCOBINAMIDE-GDP RIBAZOLETRANSFERASE"/>
    <property type="match status" value="1"/>
</dbReference>
<evidence type="ECO:0000313" key="21">
    <source>
        <dbReference type="Proteomes" id="UP000261284"/>
    </source>
</evidence>
<keyword evidence="7 19" id="KW-1003">Cell membrane</keyword>
<organism evidence="20 21">
    <name type="scientific">Deminuibacter soli</name>
    <dbReference type="NCBI Taxonomy" id="2291815"/>
    <lineage>
        <taxon>Bacteria</taxon>
        <taxon>Pseudomonadati</taxon>
        <taxon>Bacteroidota</taxon>
        <taxon>Chitinophagia</taxon>
        <taxon>Chitinophagales</taxon>
        <taxon>Chitinophagaceae</taxon>
        <taxon>Deminuibacter</taxon>
    </lineage>
</organism>
<evidence type="ECO:0000256" key="8">
    <source>
        <dbReference type="ARBA" id="ARBA00022573"/>
    </source>
</evidence>
<reference evidence="20 21" key="1">
    <citation type="submission" date="2018-08" db="EMBL/GenBank/DDBJ databases">
        <title>Chitinophagaceae sp. K23C18032701, a novel bacterium isolated from forest soil.</title>
        <authorList>
            <person name="Wang C."/>
        </authorList>
    </citation>
    <scope>NUCLEOTIDE SEQUENCE [LARGE SCALE GENOMIC DNA]</scope>
    <source>
        <strain evidence="20 21">K23C18032701</strain>
    </source>
</reference>
<keyword evidence="9 19" id="KW-0808">Transferase</keyword>
<evidence type="ECO:0000256" key="6">
    <source>
        <dbReference type="ARBA" id="ARBA00015850"/>
    </source>
</evidence>
<gene>
    <name evidence="19" type="primary">cobS</name>
    <name evidence="20" type="ORF">DXN05_18765</name>
</gene>
<comment type="function">
    <text evidence="14 19">Joins adenosylcobinamide-GDP and alpha-ribazole to generate adenosylcobalamin (Ado-cobalamin). Also synthesizes adenosylcobalamin 5'-phosphate from adenosylcobinamide-GDP and alpha-ribazole 5'-phosphate.</text>
</comment>
<dbReference type="GO" id="GO:0051073">
    <property type="term" value="F:adenosylcobinamide-GDP ribazoletransferase activity"/>
    <property type="evidence" value="ECO:0007669"/>
    <property type="project" value="UniProtKB-UniRule"/>
</dbReference>
<dbReference type="GO" id="GO:0005886">
    <property type="term" value="C:plasma membrane"/>
    <property type="evidence" value="ECO:0007669"/>
    <property type="project" value="UniProtKB-SubCell"/>
</dbReference>
<evidence type="ECO:0000256" key="12">
    <source>
        <dbReference type="ARBA" id="ARBA00022989"/>
    </source>
</evidence>
<dbReference type="OrthoDB" id="9794626at2"/>
<keyword evidence="11 19" id="KW-0460">Magnesium</keyword>
<comment type="caution">
    <text evidence="20">The sequence shown here is derived from an EMBL/GenBank/DDBJ whole genome shotgun (WGS) entry which is preliminary data.</text>
</comment>
<keyword evidence="12 19" id="KW-1133">Transmembrane helix</keyword>
<evidence type="ECO:0000256" key="15">
    <source>
        <dbReference type="ARBA" id="ARBA00032605"/>
    </source>
</evidence>
<feature type="transmembrane region" description="Helical" evidence="19">
    <location>
        <begin position="187"/>
        <end position="215"/>
    </location>
</feature>
<comment type="catalytic activity">
    <reaction evidence="17 19">
        <text>alpha-ribazole + adenosylcob(III)inamide-GDP = adenosylcob(III)alamin + GMP + H(+)</text>
        <dbReference type="Rhea" id="RHEA:16049"/>
        <dbReference type="ChEBI" id="CHEBI:10329"/>
        <dbReference type="ChEBI" id="CHEBI:15378"/>
        <dbReference type="ChEBI" id="CHEBI:18408"/>
        <dbReference type="ChEBI" id="CHEBI:58115"/>
        <dbReference type="ChEBI" id="CHEBI:60487"/>
        <dbReference type="EC" id="2.7.8.26"/>
    </reaction>
</comment>
<evidence type="ECO:0000256" key="3">
    <source>
        <dbReference type="ARBA" id="ARBA00004663"/>
    </source>
</evidence>
<evidence type="ECO:0000313" key="20">
    <source>
        <dbReference type="EMBL" id="RFM26616.1"/>
    </source>
</evidence>
<dbReference type="GO" id="GO:0008818">
    <property type="term" value="F:cobalamin 5'-phosphate synthase activity"/>
    <property type="evidence" value="ECO:0007669"/>
    <property type="project" value="UniProtKB-UniRule"/>
</dbReference>
<comment type="caution">
    <text evidence="19">Lacks conserved residue(s) required for the propagation of feature annotation.</text>
</comment>
<comment type="similarity">
    <text evidence="4 19">Belongs to the CobS family.</text>
</comment>
<comment type="catalytic activity">
    <reaction evidence="18 19">
        <text>alpha-ribazole 5'-phosphate + adenosylcob(III)inamide-GDP = adenosylcob(III)alamin 5'-phosphate + GMP + H(+)</text>
        <dbReference type="Rhea" id="RHEA:23560"/>
        <dbReference type="ChEBI" id="CHEBI:15378"/>
        <dbReference type="ChEBI" id="CHEBI:57918"/>
        <dbReference type="ChEBI" id="CHEBI:58115"/>
        <dbReference type="ChEBI" id="CHEBI:60487"/>
        <dbReference type="ChEBI" id="CHEBI:60493"/>
        <dbReference type="EC" id="2.7.8.26"/>
    </reaction>
</comment>
<proteinExistence type="inferred from homology"/>
<evidence type="ECO:0000256" key="4">
    <source>
        <dbReference type="ARBA" id="ARBA00010561"/>
    </source>
</evidence>
<dbReference type="InterPro" id="IPR003805">
    <property type="entry name" value="CobS"/>
</dbReference>
<evidence type="ECO:0000256" key="16">
    <source>
        <dbReference type="ARBA" id="ARBA00032853"/>
    </source>
</evidence>
<accession>A0A3E1NF60</accession>
<evidence type="ECO:0000256" key="17">
    <source>
        <dbReference type="ARBA" id="ARBA00048623"/>
    </source>
</evidence>
<dbReference type="Pfam" id="PF02654">
    <property type="entry name" value="CobS"/>
    <property type="match status" value="1"/>
</dbReference>
<dbReference type="EMBL" id="QTJU01000008">
    <property type="protein sequence ID" value="RFM26616.1"/>
    <property type="molecule type" value="Genomic_DNA"/>
</dbReference>
<evidence type="ECO:0000256" key="5">
    <source>
        <dbReference type="ARBA" id="ARBA00013200"/>
    </source>
</evidence>
<dbReference type="HAMAP" id="MF_00719">
    <property type="entry name" value="CobS"/>
    <property type="match status" value="1"/>
</dbReference>
<protein>
    <recommendedName>
        <fullName evidence="6 19">Adenosylcobinamide-GDP ribazoletransferase</fullName>
        <ecNumber evidence="5 19">2.7.8.26</ecNumber>
    </recommendedName>
    <alternativeName>
        <fullName evidence="16 19">Cobalamin synthase</fullName>
    </alternativeName>
    <alternativeName>
        <fullName evidence="15 19">Cobalamin-5'-phosphate synthase</fullName>
    </alternativeName>
</protein>
<keyword evidence="13 19" id="KW-0472">Membrane</keyword>